<proteinExistence type="predicted"/>
<keyword evidence="4" id="KW-1185">Reference proteome</keyword>
<evidence type="ECO:0000256" key="1">
    <source>
        <dbReference type="SAM" id="Phobius"/>
    </source>
</evidence>
<feature type="domain" description="Urease accessory protein UreH-like transmembrane" evidence="2">
    <location>
        <begin position="9"/>
        <end position="208"/>
    </location>
</feature>
<keyword evidence="1" id="KW-0812">Transmembrane</keyword>
<dbReference type="InterPro" id="IPR039447">
    <property type="entry name" value="UreH-like_TM_dom"/>
</dbReference>
<dbReference type="EMBL" id="LHSG01000005">
    <property type="protein sequence ID" value="KPD23935.1"/>
    <property type="molecule type" value="Genomic_DNA"/>
</dbReference>
<feature type="transmembrane region" description="Helical" evidence="1">
    <location>
        <begin position="46"/>
        <end position="67"/>
    </location>
</feature>
<feature type="transmembrane region" description="Helical" evidence="1">
    <location>
        <begin position="12"/>
        <end position="34"/>
    </location>
</feature>
<dbReference type="Proteomes" id="UP000053030">
    <property type="component" value="Unassembled WGS sequence"/>
</dbReference>
<feature type="transmembrane region" description="Helical" evidence="1">
    <location>
        <begin position="129"/>
        <end position="153"/>
    </location>
</feature>
<dbReference type="PANTHER" id="PTHR42208">
    <property type="entry name" value="HEAVY METAL TRANSPORTER-RELATED"/>
    <property type="match status" value="1"/>
</dbReference>
<dbReference type="AlphaFoldDB" id="A0A837NHZ5"/>
<organism evidence="3 4">
    <name type="scientific">Idiomarina zobellii</name>
    <dbReference type="NCBI Taxonomy" id="86103"/>
    <lineage>
        <taxon>Bacteria</taxon>
        <taxon>Pseudomonadati</taxon>
        <taxon>Pseudomonadota</taxon>
        <taxon>Gammaproteobacteria</taxon>
        <taxon>Alteromonadales</taxon>
        <taxon>Idiomarinaceae</taxon>
        <taxon>Idiomarina</taxon>
    </lineage>
</organism>
<evidence type="ECO:0000313" key="3">
    <source>
        <dbReference type="EMBL" id="KPD23935.1"/>
    </source>
</evidence>
<accession>A0A837NHZ5</accession>
<reference evidence="3 4" key="1">
    <citation type="submission" date="2015-08" db="EMBL/GenBank/DDBJ databases">
        <title>Genome sequencing and assembly of the deep-sea bacterium Idiomarina zobellii.</title>
        <authorList>
            <person name="Mithoefer S.D."/>
            <person name="Rheaume B.A."/>
            <person name="MacLea K.S."/>
        </authorList>
    </citation>
    <scope>NUCLEOTIDE SEQUENCE [LARGE SCALE GENOMIC DNA]</scope>
    <source>
        <strain evidence="3 4">KMM 231</strain>
    </source>
</reference>
<keyword evidence="1" id="KW-1133">Transmembrane helix</keyword>
<keyword evidence="1" id="KW-0472">Membrane</keyword>
<dbReference type="PANTHER" id="PTHR42208:SF1">
    <property type="entry name" value="HEAVY METAL TRANSPORTER"/>
    <property type="match status" value="1"/>
</dbReference>
<feature type="transmembrane region" description="Helical" evidence="1">
    <location>
        <begin position="197"/>
        <end position="218"/>
    </location>
</feature>
<feature type="transmembrane region" description="Helical" evidence="1">
    <location>
        <begin position="165"/>
        <end position="185"/>
    </location>
</feature>
<feature type="transmembrane region" description="Helical" evidence="1">
    <location>
        <begin position="79"/>
        <end position="102"/>
    </location>
</feature>
<dbReference type="RefSeq" id="WP_074668913.1">
    <property type="nucleotide sequence ID" value="NZ_FNCB01000004.1"/>
</dbReference>
<dbReference type="Pfam" id="PF13386">
    <property type="entry name" value="DsbD_2"/>
    <property type="match status" value="1"/>
</dbReference>
<gene>
    <name evidence="3" type="ORF">AFK76_07355</name>
</gene>
<evidence type="ECO:0000259" key="2">
    <source>
        <dbReference type="Pfam" id="PF13386"/>
    </source>
</evidence>
<protein>
    <recommendedName>
        <fullName evidence="2">Urease accessory protein UreH-like transmembrane domain-containing protein</fullName>
    </recommendedName>
</protein>
<name>A0A837NHZ5_9GAMM</name>
<evidence type="ECO:0000313" key="4">
    <source>
        <dbReference type="Proteomes" id="UP000053030"/>
    </source>
</evidence>
<sequence length="223" mass="23822">MTQSADYITALMMGLAGAGHCLVMCGGIASAIGVRSKPYIVWVYNLGRVASYVLIGALVGAAIGLISPDGSYTTVVLRWLAALFLLLLGLYFTGWFSGLVYIEKLASPLWRKIQPLAGRLKNNQGVLNTFLAGALWGWLPCGMVYTALSWAAISGTAQGGALTMAFFGLGTLPAMIAAGHFSQFLHNFLKARGVRTAMGILLIVYALWSFVTLIKPFFHASGH</sequence>
<comment type="caution">
    <text evidence="3">The sequence shown here is derived from an EMBL/GenBank/DDBJ whole genome shotgun (WGS) entry which is preliminary data.</text>
</comment>